<accession>A0A9N9JNL9</accession>
<evidence type="ECO:0000313" key="1">
    <source>
        <dbReference type="EMBL" id="CAG8790278.1"/>
    </source>
</evidence>
<keyword evidence="2" id="KW-1185">Reference proteome</keyword>
<feature type="non-terminal residue" evidence="1">
    <location>
        <position position="1"/>
    </location>
</feature>
<sequence length="54" mass="6208">SSVVDITIRKAGYDTNMQGRGTLSKKEANKDIKLKEIRKIFSIEKNIEQEEKLI</sequence>
<name>A0A9N9JNL9_9GLOM</name>
<protein>
    <submittedName>
        <fullName evidence="1">25572_t:CDS:1</fullName>
    </submittedName>
</protein>
<reference evidence="1" key="1">
    <citation type="submission" date="2021-06" db="EMBL/GenBank/DDBJ databases">
        <authorList>
            <person name="Kallberg Y."/>
            <person name="Tangrot J."/>
            <person name="Rosling A."/>
        </authorList>
    </citation>
    <scope>NUCLEOTIDE SEQUENCE</scope>
    <source>
        <strain evidence="1">MA453B</strain>
    </source>
</reference>
<dbReference type="EMBL" id="CAJVPY010026798">
    <property type="protein sequence ID" value="CAG8790278.1"/>
    <property type="molecule type" value="Genomic_DNA"/>
</dbReference>
<gene>
    <name evidence="1" type="ORF">DERYTH_LOCUS21274</name>
</gene>
<dbReference type="AlphaFoldDB" id="A0A9N9JNL9"/>
<proteinExistence type="predicted"/>
<evidence type="ECO:0000313" key="2">
    <source>
        <dbReference type="Proteomes" id="UP000789405"/>
    </source>
</evidence>
<comment type="caution">
    <text evidence="1">The sequence shown here is derived from an EMBL/GenBank/DDBJ whole genome shotgun (WGS) entry which is preliminary data.</text>
</comment>
<dbReference type="Proteomes" id="UP000789405">
    <property type="component" value="Unassembled WGS sequence"/>
</dbReference>
<organism evidence="1 2">
    <name type="scientific">Dentiscutata erythropus</name>
    <dbReference type="NCBI Taxonomy" id="1348616"/>
    <lineage>
        <taxon>Eukaryota</taxon>
        <taxon>Fungi</taxon>
        <taxon>Fungi incertae sedis</taxon>
        <taxon>Mucoromycota</taxon>
        <taxon>Glomeromycotina</taxon>
        <taxon>Glomeromycetes</taxon>
        <taxon>Diversisporales</taxon>
        <taxon>Gigasporaceae</taxon>
        <taxon>Dentiscutata</taxon>
    </lineage>
</organism>